<evidence type="ECO:0000313" key="15">
    <source>
        <dbReference type="Proteomes" id="UP000190341"/>
    </source>
</evidence>
<reference evidence="14 15" key="1">
    <citation type="submission" date="2017-02" db="EMBL/GenBank/DDBJ databases">
        <authorList>
            <person name="Peterson S.W."/>
        </authorList>
    </citation>
    <scope>NUCLEOTIDE SEQUENCE [LARGE SCALE GENOMIC DNA]</scope>
    <source>
        <strain evidence="14 15">P15</strain>
    </source>
</reference>
<dbReference type="SUPFAM" id="SSF109998">
    <property type="entry name" value="Triger factor/SurA peptide-binding domain-like"/>
    <property type="match status" value="1"/>
</dbReference>
<comment type="similarity">
    <text evidence="8">Belongs to the PpiD chaperone family.</text>
</comment>
<dbReference type="InterPro" id="IPR027304">
    <property type="entry name" value="Trigger_fact/SurA_dom_sf"/>
</dbReference>
<evidence type="ECO:0000256" key="11">
    <source>
        <dbReference type="PROSITE-ProRule" id="PRU00278"/>
    </source>
</evidence>
<dbReference type="InterPro" id="IPR052029">
    <property type="entry name" value="PpiD_chaperone"/>
</dbReference>
<evidence type="ECO:0000256" key="6">
    <source>
        <dbReference type="ARBA" id="ARBA00023136"/>
    </source>
</evidence>
<organism evidence="14 15">
    <name type="scientific">Pseudoxanthomonas indica</name>
    <dbReference type="NCBI Taxonomy" id="428993"/>
    <lineage>
        <taxon>Bacteria</taxon>
        <taxon>Pseudomonadati</taxon>
        <taxon>Pseudomonadota</taxon>
        <taxon>Gammaproteobacteria</taxon>
        <taxon>Lysobacterales</taxon>
        <taxon>Lysobacteraceae</taxon>
        <taxon>Pseudoxanthomonas</taxon>
    </lineage>
</organism>
<keyword evidence="7" id="KW-0143">Chaperone</keyword>
<keyword evidence="11 14" id="KW-0413">Isomerase</keyword>
<dbReference type="Pfam" id="PF13616">
    <property type="entry name" value="Rotamase_3"/>
    <property type="match status" value="1"/>
</dbReference>
<evidence type="ECO:0000256" key="7">
    <source>
        <dbReference type="ARBA" id="ARBA00023186"/>
    </source>
</evidence>
<proteinExistence type="inferred from homology"/>
<dbReference type="Gene3D" id="1.10.4030.10">
    <property type="entry name" value="Porin chaperone SurA, peptide-binding domain"/>
    <property type="match status" value="1"/>
</dbReference>
<gene>
    <name evidence="14" type="ORF">SAMN06296058_3041</name>
</gene>
<evidence type="ECO:0000256" key="3">
    <source>
        <dbReference type="ARBA" id="ARBA00022519"/>
    </source>
</evidence>
<evidence type="ECO:0000259" key="13">
    <source>
        <dbReference type="PROSITE" id="PS50198"/>
    </source>
</evidence>
<dbReference type="Proteomes" id="UP000190341">
    <property type="component" value="Unassembled WGS sequence"/>
</dbReference>
<keyword evidence="6 12" id="KW-0472">Membrane</keyword>
<dbReference type="GO" id="GO:0005886">
    <property type="term" value="C:plasma membrane"/>
    <property type="evidence" value="ECO:0007669"/>
    <property type="project" value="UniProtKB-SubCell"/>
</dbReference>
<dbReference type="EMBL" id="FUZV01000002">
    <property type="protein sequence ID" value="SKC79107.1"/>
    <property type="molecule type" value="Genomic_DNA"/>
</dbReference>
<dbReference type="Pfam" id="PF13624">
    <property type="entry name" value="SurA_N_3"/>
    <property type="match status" value="2"/>
</dbReference>
<comment type="subcellular location">
    <subcellularLocation>
        <location evidence="1">Cell inner membrane</location>
        <topology evidence="1">Single-pass type II membrane protein</topology>
        <orientation evidence="1">Periplasmic side</orientation>
    </subcellularLocation>
</comment>
<accession>A0A1T5LSX6</accession>
<evidence type="ECO:0000256" key="8">
    <source>
        <dbReference type="ARBA" id="ARBA00038408"/>
    </source>
</evidence>
<keyword evidence="5 12" id="KW-1133">Transmembrane helix</keyword>
<keyword evidence="3" id="KW-0997">Cell inner membrane</keyword>
<dbReference type="RefSeq" id="WP_079725366.1">
    <property type="nucleotide sequence ID" value="NZ_BMCL01000001.1"/>
</dbReference>
<evidence type="ECO:0000256" key="12">
    <source>
        <dbReference type="SAM" id="Phobius"/>
    </source>
</evidence>
<dbReference type="STRING" id="428993.SAMN06296058_3041"/>
<protein>
    <recommendedName>
        <fullName evidence="9">Periplasmic chaperone PpiD</fullName>
    </recommendedName>
    <alternativeName>
        <fullName evidence="10">Periplasmic folding chaperone</fullName>
    </alternativeName>
</protein>
<keyword evidence="2" id="KW-1003">Cell membrane</keyword>
<dbReference type="InterPro" id="IPR046357">
    <property type="entry name" value="PPIase_dom_sf"/>
</dbReference>
<name>A0A1T5LSX6_9GAMM</name>
<evidence type="ECO:0000313" key="14">
    <source>
        <dbReference type="EMBL" id="SKC79107.1"/>
    </source>
</evidence>
<dbReference type="GO" id="GO:0003755">
    <property type="term" value="F:peptidyl-prolyl cis-trans isomerase activity"/>
    <property type="evidence" value="ECO:0007669"/>
    <property type="project" value="UniProtKB-KW"/>
</dbReference>
<keyword evidence="15" id="KW-1185">Reference proteome</keyword>
<keyword evidence="11" id="KW-0697">Rotamase</keyword>
<dbReference type="PANTHER" id="PTHR47529:SF1">
    <property type="entry name" value="PERIPLASMIC CHAPERONE PPID"/>
    <property type="match status" value="1"/>
</dbReference>
<feature type="domain" description="PpiC" evidence="13">
    <location>
        <begin position="286"/>
        <end position="389"/>
    </location>
</feature>
<sequence>MLQKLRDKTSGWIATLILGLLIIPFAFFGVEEYMGGGSRNDVATVEAPPSWWQSAPHWWPVSKFWQVKEVTIDEFRTAFENARQEARQQQGENFDARGFETVENKRRVLERLINERVLALASNRAGVTVGAASVRQAIAGEQAFQVDGKFNNERYLLMLQSLNPRVTPAQFEQQQRDRLQMIVLPEGIASSDFVTTGEMDRLLKLLAQTRDVGITLLPPPAADTTPVSDADIQKWYDSHKADYQQPESVSVEYVDIDSANLPASTPADEATLRKRYEDEKSRFVTAEQRVVSHILIAAPADADAATLKKAEAKATALTAQAKQGGDFAALARANSEDPGSKDAGGQLPAFAKDGSMVKPFEDAAFAMQAGEVRGPVKSDFGYHVLKLDQIQAGGGKSFEEVRDELAREQATADGERAFNDIAGRLVNEVVKNPTELAPAAKAVGLPVQQAGPFSREQAAGVLANPAVLRAAFSESLVEDGTASDPIEISPGRSVVIRVTDHNPAAPRPLAQVRDAVIAAVRADRQNKAAEVAADALVARVAKGESLKDIATAAQQPYNEMPEMQRGMPGLPPAANEAIFAVPRPVGDKPSAGRIALGNGAYAVFAVSKVSDGDLSKVTPEQREGLKQQLNQLGGGVASEAYIEAVRKQFKVTVFEDRL</sequence>
<dbReference type="Gene3D" id="3.10.50.40">
    <property type="match status" value="1"/>
</dbReference>
<evidence type="ECO:0000256" key="10">
    <source>
        <dbReference type="ARBA" id="ARBA00042775"/>
    </source>
</evidence>
<evidence type="ECO:0000256" key="1">
    <source>
        <dbReference type="ARBA" id="ARBA00004382"/>
    </source>
</evidence>
<evidence type="ECO:0000256" key="9">
    <source>
        <dbReference type="ARBA" id="ARBA00040743"/>
    </source>
</evidence>
<dbReference type="SUPFAM" id="SSF54534">
    <property type="entry name" value="FKBP-like"/>
    <property type="match status" value="1"/>
</dbReference>
<keyword evidence="4 12" id="KW-0812">Transmembrane</keyword>
<feature type="transmembrane region" description="Helical" evidence="12">
    <location>
        <begin position="12"/>
        <end position="30"/>
    </location>
</feature>
<dbReference type="PROSITE" id="PS50198">
    <property type="entry name" value="PPIC_PPIASE_2"/>
    <property type="match status" value="1"/>
</dbReference>
<evidence type="ECO:0000256" key="4">
    <source>
        <dbReference type="ARBA" id="ARBA00022692"/>
    </source>
</evidence>
<dbReference type="PANTHER" id="PTHR47529">
    <property type="entry name" value="PEPTIDYL-PROLYL CIS-TRANS ISOMERASE D"/>
    <property type="match status" value="1"/>
</dbReference>
<dbReference type="InterPro" id="IPR000297">
    <property type="entry name" value="PPIase_PpiC"/>
</dbReference>
<dbReference type="OrthoDB" id="9812372at2"/>
<evidence type="ECO:0000256" key="2">
    <source>
        <dbReference type="ARBA" id="ARBA00022475"/>
    </source>
</evidence>
<dbReference type="AlphaFoldDB" id="A0A1T5LSX6"/>
<evidence type="ECO:0000256" key="5">
    <source>
        <dbReference type="ARBA" id="ARBA00022989"/>
    </source>
</evidence>